<dbReference type="STRING" id="416944.SAMN05421548_111105"/>
<protein>
    <submittedName>
        <fullName evidence="1">Uncharacterized protein</fullName>
    </submittedName>
</protein>
<sequence>MYRLFRRFEWLAFGMVTASAIACAGFIVAARCGVSVQRLADALAANAAACEQASPPASCEQLLAGWKEAK</sequence>
<dbReference type="AlphaFoldDB" id="A0A1G6Q6K3"/>
<proteinExistence type="predicted"/>
<evidence type="ECO:0000313" key="2">
    <source>
        <dbReference type="Proteomes" id="UP000198908"/>
    </source>
</evidence>
<organism evidence="1 2">
    <name type="scientific">Paraburkholderia lycopersici</name>
    <dbReference type="NCBI Taxonomy" id="416944"/>
    <lineage>
        <taxon>Bacteria</taxon>
        <taxon>Pseudomonadati</taxon>
        <taxon>Pseudomonadota</taxon>
        <taxon>Betaproteobacteria</taxon>
        <taxon>Burkholderiales</taxon>
        <taxon>Burkholderiaceae</taxon>
        <taxon>Paraburkholderia</taxon>
    </lineage>
</organism>
<dbReference type="Proteomes" id="UP000198908">
    <property type="component" value="Unassembled WGS sequence"/>
</dbReference>
<dbReference type="EMBL" id="FMYQ01000011">
    <property type="protein sequence ID" value="SDC87948.1"/>
    <property type="molecule type" value="Genomic_DNA"/>
</dbReference>
<dbReference type="OrthoDB" id="9112829at2"/>
<accession>A0A1G6Q6K3</accession>
<reference evidence="2" key="1">
    <citation type="submission" date="2016-09" db="EMBL/GenBank/DDBJ databases">
        <authorList>
            <person name="Varghese N."/>
            <person name="Submissions S."/>
        </authorList>
    </citation>
    <scope>NUCLEOTIDE SEQUENCE [LARGE SCALE GENOMIC DNA]</scope>
    <source>
        <strain evidence="2">TNe-862</strain>
    </source>
</reference>
<keyword evidence="2" id="KW-1185">Reference proteome</keyword>
<name>A0A1G6Q6K3_9BURK</name>
<dbReference type="PROSITE" id="PS51257">
    <property type="entry name" value="PROKAR_LIPOPROTEIN"/>
    <property type="match status" value="1"/>
</dbReference>
<evidence type="ECO:0000313" key="1">
    <source>
        <dbReference type="EMBL" id="SDC87948.1"/>
    </source>
</evidence>
<dbReference type="RefSeq" id="WP_091997469.1">
    <property type="nucleotide sequence ID" value="NZ_FMYQ01000011.1"/>
</dbReference>
<gene>
    <name evidence="1" type="ORF">SAMN05421548_111105</name>
</gene>